<reference evidence="18 19" key="1">
    <citation type="submission" date="2020-01" db="EMBL/GenBank/DDBJ databases">
        <title>Genome sequence of Desulfovibrio aerotolerans DSM 16695(T).</title>
        <authorList>
            <person name="Karnachuk O."/>
            <person name="Avakyan M."/>
            <person name="Mardanov A."/>
            <person name="Kadnikov V."/>
            <person name="Ravin N."/>
        </authorList>
    </citation>
    <scope>NUCLEOTIDE SEQUENCE [LARGE SCALE GENOMIC DNA]</scope>
    <source>
        <strain evidence="18 19">DSM 16695</strain>
    </source>
</reference>
<keyword evidence="11" id="KW-0520">NAD</keyword>
<dbReference type="PROSITE" id="PS51839">
    <property type="entry name" value="4FE4S_HC3"/>
    <property type="match status" value="1"/>
</dbReference>
<dbReference type="InterPro" id="IPR054351">
    <property type="entry name" value="NADH_UbQ_OxRdtase_ferredoxin"/>
</dbReference>
<evidence type="ECO:0000256" key="2">
    <source>
        <dbReference type="ARBA" id="ARBA00004370"/>
    </source>
</evidence>
<dbReference type="Pfam" id="PF04879">
    <property type="entry name" value="Molybdop_Fe4S4"/>
    <property type="match status" value="1"/>
</dbReference>
<keyword evidence="5" id="KW-0001">2Fe-2S</keyword>
<dbReference type="InterPro" id="IPR036010">
    <property type="entry name" value="2Fe-2S_ferredoxin-like_sf"/>
</dbReference>
<proteinExistence type="inferred from homology"/>
<evidence type="ECO:0000256" key="8">
    <source>
        <dbReference type="ARBA" id="ARBA00022967"/>
    </source>
</evidence>
<dbReference type="InterPro" id="IPR050123">
    <property type="entry name" value="Prok_molybdopt-oxidoreductase"/>
</dbReference>
<dbReference type="GO" id="GO:0051537">
    <property type="term" value="F:2 iron, 2 sulfur cluster binding"/>
    <property type="evidence" value="ECO:0007669"/>
    <property type="project" value="UniProtKB-KW"/>
</dbReference>
<dbReference type="Pfam" id="PF00384">
    <property type="entry name" value="Molybdopterin"/>
    <property type="match status" value="2"/>
</dbReference>
<accession>A0A7C9N521</accession>
<evidence type="ECO:0000256" key="3">
    <source>
        <dbReference type="ARBA" id="ARBA00005404"/>
    </source>
</evidence>
<evidence type="ECO:0000256" key="7">
    <source>
        <dbReference type="ARBA" id="ARBA00022723"/>
    </source>
</evidence>
<comment type="subcellular location">
    <subcellularLocation>
        <location evidence="2">Membrane</location>
    </subcellularLocation>
</comment>
<dbReference type="AlphaFoldDB" id="A0A7C9N521"/>
<dbReference type="SUPFAM" id="SSF53706">
    <property type="entry name" value="Formate dehydrogenase/DMSO reductase, domains 1-3"/>
    <property type="match status" value="1"/>
</dbReference>
<dbReference type="GO" id="GO:0048038">
    <property type="term" value="F:quinone binding"/>
    <property type="evidence" value="ECO:0007669"/>
    <property type="project" value="UniProtKB-KW"/>
</dbReference>
<keyword evidence="6" id="KW-0874">Quinone</keyword>
<dbReference type="Proteomes" id="UP000482487">
    <property type="component" value="Unassembled WGS sequence"/>
</dbReference>
<protein>
    <submittedName>
        <fullName evidence="18">Molybdopterin-dependent oxidoreductase</fullName>
    </submittedName>
</protein>
<dbReference type="SUPFAM" id="SSF54862">
    <property type="entry name" value="4Fe-4S ferredoxins"/>
    <property type="match status" value="1"/>
</dbReference>
<gene>
    <name evidence="18" type="ORF">GTA51_07475</name>
</gene>
<dbReference type="Gene3D" id="3.10.20.740">
    <property type="match status" value="1"/>
</dbReference>
<dbReference type="RefSeq" id="WP_160959975.1">
    <property type="nucleotide sequence ID" value="NZ_WVUD01000009.1"/>
</dbReference>
<name>A0A7C9N521_9BACT</name>
<evidence type="ECO:0000256" key="11">
    <source>
        <dbReference type="ARBA" id="ARBA00023027"/>
    </source>
</evidence>
<dbReference type="InterPro" id="IPR006656">
    <property type="entry name" value="Mopterin_OxRdtase"/>
</dbReference>
<evidence type="ECO:0000256" key="9">
    <source>
        <dbReference type="ARBA" id="ARBA00023004"/>
    </source>
</evidence>
<dbReference type="Pfam" id="PF10588">
    <property type="entry name" value="NADH-G_4Fe-4S_3"/>
    <property type="match status" value="1"/>
</dbReference>
<dbReference type="OrthoDB" id="9816402at2"/>
<dbReference type="InterPro" id="IPR000283">
    <property type="entry name" value="NADH_UbQ_OxRdtase_75kDa_su_CS"/>
</dbReference>
<dbReference type="GO" id="GO:0051539">
    <property type="term" value="F:4 iron, 4 sulfur cluster binding"/>
    <property type="evidence" value="ECO:0007669"/>
    <property type="project" value="UniProtKB-KW"/>
</dbReference>
<dbReference type="GO" id="GO:0008137">
    <property type="term" value="F:NADH dehydrogenase (ubiquinone) activity"/>
    <property type="evidence" value="ECO:0007669"/>
    <property type="project" value="InterPro"/>
</dbReference>
<evidence type="ECO:0000256" key="12">
    <source>
        <dbReference type="ARBA" id="ARBA00023136"/>
    </source>
</evidence>
<dbReference type="PROSITE" id="PS00641">
    <property type="entry name" value="COMPLEX1_75K_1"/>
    <property type="match status" value="1"/>
</dbReference>
<evidence type="ECO:0000256" key="5">
    <source>
        <dbReference type="ARBA" id="ARBA00022714"/>
    </source>
</evidence>
<dbReference type="GO" id="GO:0016020">
    <property type="term" value="C:membrane"/>
    <property type="evidence" value="ECO:0007669"/>
    <property type="project" value="UniProtKB-SubCell"/>
</dbReference>
<dbReference type="SMART" id="SM00926">
    <property type="entry name" value="Molybdop_Fe4S4"/>
    <property type="match status" value="1"/>
</dbReference>
<keyword evidence="9" id="KW-0408">Iron</keyword>
<dbReference type="PROSITE" id="PS51669">
    <property type="entry name" value="4FE4S_MOW_BIS_MGD"/>
    <property type="match status" value="1"/>
</dbReference>
<dbReference type="CDD" id="cd00207">
    <property type="entry name" value="fer2"/>
    <property type="match status" value="1"/>
</dbReference>
<dbReference type="Gene3D" id="3.40.50.740">
    <property type="match status" value="2"/>
</dbReference>
<dbReference type="InterPro" id="IPR019574">
    <property type="entry name" value="NADH_UbQ_OxRdtase_Gsu_4Fe4S-bd"/>
</dbReference>
<keyword evidence="4" id="KW-0004">4Fe-4S</keyword>
<dbReference type="Pfam" id="PF22117">
    <property type="entry name" value="Fer4_Nqo3"/>
    <property type="match status" value="1"/>
</dbReference>
<dbReference type="PANTHER" id="PTHR43105">
    <property type="entry name" value="RESPIRATORY NITRATE REDUCTASE"/>
    <property type="match status" value="1"/>
</dbReference>
<keyword evidence="7" id="KW-0479">Metal-binding</keyword>
<dbReference type="Pfam" id="PF13510">
    <property type="entry name" value="Fer2_4"/>
    <property type="match status" value="1"/>
</dbReference>
<feature type="region of interest" description="Disordered" evidence="14">
    <location>
        <begin position="591"/>
        <end position="620"/>
    </location>
</feature>
<evidence type="ECO:0000259" key="16">
    <source>
        <dbReference type="PROSITE" id="PS51669"/>
    </source>
</evidence>
<evidence type="ECO:0000256" key="10">
    <source>
        <dbReference type="ARBA" id="ARBA00023014"/>
    </source>
</evidence>
<comment type="caution">
    <text evidence="18">The sequence shown here is derived from an EMBL/GenBank/DDBJ whole genome shotgun (WGS) entry which is preliminary data.</text>
</comment>
<evidence type="ECO:0000313" key="19">
    <source>
        <dbReference type="Proteomes" id="UP000482487"/>
    </source>
</evidence>
<dbReference type="GO" id="GO:0042773">
    <property type="term" value="P:ATP synthesis coupled electron transport"/>
    <property type="evidence" value="ECO:0007669"/>
    <property type="project" value="InterPro"/>
</dbReference>
<organism evidence="18 19">
    <name type="scientific">Solidesulfovibrio aerotolerans</name>
    <dbReference type="NCBI Taxonomy" id="295255"/>
    <lineage>
        <taxon>Bacteria</taxon>
        <taxon>Pseudomonadati</taxon>
        <taxon>Thermodesulfobacteriota</taxon>
        <taxon>Desulfovibrionia</taxon>
        <taxon>Desulfovibrionales</taxon>
        <taxon>Desulfovibrionaceae</taxon>
        <taxon>Solidesulfovibrio</taxon>
    </lineage>
</organism>
<evidence type="ECO:0000256" key="4">
    <source>
        <dbReference type="ARBA" id="ARBA00022485"/>
    </source>
</evidence>
<evidence type="ECO:0000256" key="14">
    <source>
        <dbReference type="SAM" id="MobiDB-lite"/>
    </source>
</evidence>
<evidence type="ECO:0000256" key="1">
    <source>
        <dbReference type="ARBA" id="ARBA00001966"/>
    </source>
</evidence>
<evidence type="ECO:0000256" key="13">
    <source>
        <dbReference type="ARBA" id="ARBA00034078"/>
    </source>
</evidence>
<keyword evidence="12" id="KW-0472">Membrane</keyword>
<keyword evidence="19" id="KW-1185">Reference proteome</keyword>
<comment type="cofactor">
    <cofactor evidence="1">
        <name>[4Fe-4S] cluster</name>
        <dbReference type="ChEBI" id="CHEBI:49883"/>
    </cofactor>
</comment>
<dbReference type="EMBL" id="WVUD01000009">
    <property type="protein sequence ID" value="MYL82975.1"/>
    <property type="molecule type" value="Genomic_DNA"/>
</dbReference>
<keyword evidence="10" id="KW-0411">Iron-sulfur</keyword>
<dbReference type="PROSITE" id="PS00642">
    <property type="entry name" value="COMPLEX1_75K_2"/>
    <property type="match status" value="1"/>
</dbReference>
<comment type="cofactor">
    <cofactor evidence="13">
        <name>[2Fe-2S] cluster</name>
        <dbReference type="ChEBI" id="CHEBI:190135"/>
    </cofactor>
</comment>
<feature type="domain" description="4Fe-4S Mo/W bis-MGD-type" evidence="16">
    <location>
        <begin position="217"/>
        <end position="273"/>
    </location>
</feature>
<feature type="domain" description="4Fe-4S His(Cys)3-ligated-type" evidence="17">
    <location>
        <begin position="80"/>
        <end position="119"/>
    </location>
</feature>
<evidence type="ECO:0000259" key="15">
    <source>
        <dbReference type="PROSITE" id="PS51085"/>
    </source>
</evidence>
<dbReference type="InterPro" id="IPR001041">
    <property type="entry name" value="2Fe-2S_ferredoxin-type"/>
</dbReference>
<keyword evidence="8" id="KW-1278">Translocase</keyword>
<dbReference type="InterPro" id="IPR006963">
    <property type="entry name" value="Mopterin_OxRdtase_4Fe-4S_dom"/>
</dbReference>
<feature type="domain" description="2Fe-2S ferredoxin-type" evidence="15">
    <location>
        <begin position="1"/>
        <end position="80"/>
    </location>
</feature>
<dbReference type="FunFam" id="3.10.20.740:FF:000004">
    <property type="entry name" value="NADH-quinone oxidoreductase"/>
    <property type="match status" value="1"/>
</dbReference>
<dbReference type="PROSITE" id="PS51085">
    <property type="entry name" value="2FE2S_FER_2"/>
    <property type="match status" value="1"/>
</dbReference>
<sequence length="795" mass="82829">MPDLIIDGRAVSVPKGTMVIEAAERLGIMIPRFCWHKALGAAGACRMCAVMFTAGPVKGLEMSCMTPAADGMVVETFHPEAVAFRRSIIELLMVNHPHDCPVCDEGGHCLLQDETISGGHSLRRFPGRKRTYLDQNLGPFIQHEMNRCIHCYRCARFYQEYCGYRDFGPMQNANRVYFGRFDDGALENPFAGNLADLCPTGTLTDKPARFVSRRWDCLRAPSVCLHCSLGCNVTALSRYRRVARIEARENAAVNGSFICDRGRFSAGYEAIPERPRSARLDGNAVPAIEAETALAARLAALAEKHGPGSIAILGGLRSTMETQAAGIALAQAAGWRAPAFFATRTEQAATQAALAVLTPPRARSLAEIGKADAVLVLGVSPLFDAPMLALALRQASRAGAKIIVADPRPVALPLPFTHLPVPPRQFPAVLAVATGSPDAAAAAAQKRLPFAPELWPGLETAAKALAAAKRPALVFTPGLAAALPDDDRLGLFPVLAQASSAGAALLAPTDAPGLDELAADVAAGRVKGLVVVEADLFAAAPGLAAVLGKLDLLVVLDYLPTPTVAAAHIVLPTTTIFESGGILAASDGRLQAASPVQSPGDPVARDGAGSHPPRAFDRPLPGTDPAPAAFLLDRLARGLGLTLPREPLAALAAAIPALAGLDLAALPQDGLRPAFAGLAAPLPAPLPLSAESGLAVIYTDALFATDEPGRYAPLAQAQTQAGPPVLLLHADDAAALGLADGLADGLAVSLECGNRLVPATLHLSRAMARGVIVVPRVPDLAGLPPILGPCGLRRR</sequence>
<dbReference type="Gene3D" id="2.20.25.90">
    <property type="entry name" value="ADC-like domains"/>
    <property type="match status" value="1"/>
</dbReference>
<dbReference type="GO" id="GO:0046872">
    <property type="term" value="F:metal ion binding"/>
    <property type="evidence" value="ECO:0007669"/>
    <property type="project" value="UniProtKB-KW"/>
</dbReference>
<dbReference type="Gene3D" id="3.40.228.10">
    <property type="entry name" value="Dimethylsulfoxide Reductase, domain 2"/>
    <property type="match status" value="1"/>
</dbReference>
<dbReference type="GO" id="GO:0003954">
    <property type="term" value="F:NADH dehydrogenase activity"/>
    <property type="evidence" value="ECO:0007669"/>
    <property type="project" value="TreeGrafter"/>
</dbReference>
<evidence type="ECO:0000259" key="17">
    <source>
        <dbReference type="PROSITE" id="PS51839"/>
    </source>
</evidence>
<comment type="similarity">
    <text evidence="3">Belongs to the complex I 75 kDa subunit family.</text>
</comment>
<dbReference type="SUPFAM" id="SSF54292">
    <property type="entry name" value="2Fe-2S ferredoxin-like"/>
    <property type="match status" value="1"/>
</dbReference>
<evidence type="ECO:0000256" key="6">
    <source>
        <dbReference type="ARBA" id="ARBA00022719"/>
    </source>
</evidence>
<dbReference type="SMART" id="SM00929">
    <property type="entry name" value="NADH-G_4Fe-4S_3"/>
    <property type="match status" value="1"/>
</dbReference>
<dbReference type="PANTHER" id="PTHR43105:SF10">
    <property type="entry name" value="NADH-QUINONE OXIDOREDUCTASE SUBUNIT G"/>
    <property type="match status" value="1"/>
</dbReference>
<evidence type="ECO:0000313" key="18">
    <source>
        <dbReference type="EMBL" id="MYL82975.1"/>
    </source>
</evidence>